<proteinExistence type="predicted"/>
<dbReference type="Proteomes" id="UP001179540">
    <property type="component" value="Chromosome"/>
</dbReference>
<dbReference type="InterPro" id="IPR022298">
    <property type="entry name" value="Conjug_transposon_TraN"/>
</dbReference>
<name>A0AAF0BCL1_PORGN</name>
<gene>
    <name evidence="2" type="primary">traN</name>
    <name evidence="2" type="ORF">NY149_02745</name>
</gene>
<feature type="signal peptide" evidence="1">
    <location>
        <begin position="1"/>
        <end position="20"/>
    </location>
</feature>
<accession>A0AAF0BCL1</accession>
<keyword evidence="1" id="KW-0732">Signal</keyword>
<reference evidence="2" key="1">
    <citation type="submission" date="2023-01" db="EMBL/GenBank/DDBJ databases">
        <title>Phages are important unrecognized players in the ecology of the oral pathogen Porphyromonas gingivalis.</title>
        <authorList>
            <person name="Matrishin C.B."/>
            <person name="Kauffman K.M."/>
        </authorList>
    </citation>
    <scope>NUCLEOTIDE SEQUENCE</scope>
    <source>
        <strain evidence="2">HG1691old</strain>
    </source>
</reference>
<protein>
    <submittedName>
        <fullName evidence="2">Conjugative transposon protein TraN</fullName>
    </submittedName>
</protein>
<evidence type="ECO:0000313" key="3">
    <source>
        <dbReference type="Proteomes" id="UP001179540"/>
    </source>
</evidence>
<evidence type="ECO:0000256" key="1">
    <source>
        <dbReference type="SAM" id="SignalP"/>
    </source>
</evidence>
<sequence length="343" mass="38748">MKKWILSAVLLTTIGATALAQDTTATLPAGHPLSGGAFYRGMSKAIPEGRVVLPYGLEVTFEKTVHLIFPSAIRYVDLGSNNLIAGKAEDAENVLRVKAAVRNFETETNLSVICEDGSFYSYNVKYAEEPEKLNVEMKDFLCQRGQSGACSGYAECSQDRREAQFLYSGEGRLPSNRADIYFKELGNESPVLVKLMMQTIYKHNKRTVKHIGARHFGMQFLLRGLYAHNGLLFFHVVIGNQTNMPCSVDFITFKVVDVDKKVAKRTAIQEQVLQPLRACHQVAWIRGKTSERTVFALEQFSLPEDKQLEVTLYERNGGRTLTFRVQQEDLLRAERIDNLKLRW</sequence>
<evidence type="ECO:0000313" key="2">
    <source>
        <dbReference type="EMBL" id="WCF99571.1"/>
    </source>
</evidence>
<dbReference type="RefSeq" id="WP_271913308.1">
    <property type="nucleotide sequence ID" value="NZ_CP116613.1"/>
</dbReference>
<dbReference type="AlphaFoldDB" id="A0AAF0BCL1"/>
<dbReference type="NCBIfam" id="TIGR03780">
    <property type="entry name" value="Bac_Flav_CT_N"/>
    <property type="match status" value="1"/>
</dbReference>
<dbReference type="Pfam" id="PF13595">
    <property type="entry name" value="DUF4138"/>
    <property type="match status" value="1"/>
</dbReference>
<feature type="chain" id="PRO_5042079952" evidence="1">
    <location>
        <begin position="21"/>
        <end position="343"/>
    </location>
</feature>
<dbReference type="EMBL" id="CP116613">
    <property type="protein sequence ID" value="WCF99571.1"/>
    <property type="molecule type" value="Genomic_DNA"/>
</dbReference>
<organism evidence="2 3">
    <name type="scientific">Porphyromonas gingivalis</name>
    <name type="common">Bacteroides gingivalis</name>
    <dbReference type="NCBI Taxonomy" id="837"/>
    <lineage>
        <taxon>Bacteria</taxon>
        <taxon>Pseudomonadati</taxon>
        <taxon>Bacteroidota</taxon>
        <taxon>Bacteroidia</taxon>
        <taxon>Bacteroidales</taxon>
        <taxon>Porphyromonadaceae</taxon>
        <taxon>Porphyromonas</taxon>
    </lineage>
</organism>